<dbReference type="InterPro" id="IPR047109">
    <property type="entry name" value="CAD-like"/>
</dbReference>
<dbReference type="CDD" id="cd05283">
    <property type="entry name" value="CAD1"/>
    <property type="match status" value="1"/>
</dbReference>
<dbReference type="Gene3D" id="3.90.180.10">
    <property type="entry name" value="Medium-chain alcohol dehydrogenases, catalytic domain"/>
    <property type="match status" value="1"/>
</dbReference>
<keyword evidence="4" id="KW-0560">Oxidoreductase</keyword>
<organism evidence="7 8">
    <name type="scientific">Pseudomonas rhodesiae</name>
    <dbReference type="NCBI Taxonomy" id="76760"/>
    <lineage>
        <taxon>Bacteria</taxon>
        <taxon>Pseudomonadati</taxon>
        <taxon>Pseudomonadota</taxon>
        <taxon>Gammaproteobacteria</taxon>
        <taxon>Pseudomonadales</taxon>
        <taxon>Pseudomonadaceae</taxon>
        <taxon>Pseudomonas</taxon>
    </lineage>
</organism>
<dbReference type="InterPro" id="IPR013149">
    <property type="entry name" value="ADH-like_C"/>
</dbReference>
<keyword evidence="3 5" id="KW-0862">Zinc</keyword>
<dbReference type="GO" id="GO:0008270">
    <property type="term" value="F:zinc ion binding"/>
    <property type="evidence" value="ECO:0007669"/>
    <property type="project" value="InterPro"/>
</dbReference>
<dbReference type="InterPro" id="IPR011032">
    <property type="entry name" value="GroES-like_sf"/>
</dbReference>
<dbReference type="FunFam" id="3.40.50.720:FF:000022">
    <property type="entry name" value="Cinnamyl alcohol dehydrogenase"/>
    <property type="match status" value="1"/>
</dbReference>
<protein>
    <submittedName>
        <fullName evidence="7">NAD(P)-dependent alcohol dehydrogenase</fullName>
    </submittedName>
</protein>
<evidence type="ECO:0000256" key="4">
    <source>
        <dbReference type="ARBA" id="ARBA00023002"/>
    </source>
</evidence>
<dbReference type="InterPro" id="IPR020843">
    <property type="entry name" value="ER"/>
</dbReference>
<dbReference type="EMBL" id="JAEILH010000039">
    <property type="protein sequence ID" value="MBI6626561.1"/>
    <property type="molecule type" value="Genomic_DNA"/>
</dbReference>
<evidence type="ECO:0000256" key="5">
    <source>
        <dbReference type="RuleBase" id="RU361277"/>
    </source>
</evidence>
<proteinExistence type="inferred from homology"/>
<dbReference type="Proteomes" id="UP000645865">
    <property type="component" value="Unassembled WGS sequence"/>
</dbReference>
<dbReference type="SUPFAM" id="SSF50129">
    <property type="entry name" value="GroES-like"/>
    <property type="match status" value="1"/>
</dbReference>
<dbReference type="Pfam" id="PF08240">
    <property type="entry name" value="ADH_N"/>
    <property type="match status" value="1"/>
</dbReference>
<evidence type="ECO:0000313" key="7">
    <source>
        <dbReference type="EMBL" id="MBI6626561.1"/>
    </source>
</evidence>
<dbReference type="PANTHER" id="PTHR42683">
    <property type="entry name" value="ALDEHYDE REDUCTASE"/>
    <property type="match status" value="1"/>
</dbReference>
<dbReference type="PROSITE" id="PS00059">
    <property type="entry name" value="ADH_ZINC"/>
    <property type="match status" value="1"/>
</dbReference>
<reference evidence="7" key="1">
    <citation type="submission" date="2020-12" db="EMBL/GenBank/DDBJ databases">
        <title>Comparative genomic insights into the epidemiology and virulence of plant pathogenic Pseudomonads from Turkey.</title>
        <authorList>
            <person name="Dillon M."/>
            <person name="Ruiz-Bedoya T."/>
            <person name="Bendalovic-Torma C."/>
            <person name="Guttman K.M."/>
            <person name="Kwak H."/>
            <person name="Middleton M.A."/>
            <person name="Wang P.W."/>
            <person name="Horuz S."/>
            <person name="Aysan Y."/>
            <person name="Guttman D.S."/>
        </authorList>
    </citation>
    <scope>NUCLEOTIDE SEQUENCE</scope>
    <source>
        <strain evidence="7">S5_IA_3a</strain>
    </source>
</reference>
<accession>A0A8I1E6I7</accession>
<dbReference type="InterPro" id="IPR013154">
    <property type="entry name" value="ADH-like_N"/>
</dbReference>
<evidence type="ECO:0000259" key="6">
    <source>
        <dbReference type="SMART" id="SM00829"/>
    </source>
</evidence>
<feature type="domain" description="Enoyl reductase (ER)" evidence="6">
    <location>
        <begin position="60"/>
        <end position="391"/>
    </location>
</feature>
<sequence>MSEKTSDATPSAMSRRKVLMAGAGLAAAPLLSGAGESVAQASEPAQLKGPFSVRAYGTKGARAGFAPMQIQRRAVGPKDVLIDIEYAGVCHSDIHIAHSEWSETPYPCVPGHEIVGKVSAVGAQVSKFKVGDYAGVGCMVDACGNCENCLADREQNCLEGTTFTYASPDKVLGGMTYGGYSERIVVAEHFAIRMPSGANLAAMTPLLCAGVTTFSPMQHWNLKPGQKVAVIGLGGLGHVAVKLGAARRAEVTVFTTTASKVQDAKRLGAGEAILWSDEAAFARLANHFDLIISTVPQAYPMQRFVNLLKLDATFVNVGALDDLQGLSGMLMAFGRKTFAGSLIGGIAETQEVIDYCAARNITADIELINPDEIDRAYARVVDKDVRYRFVVDIAASKRA</sequence>
<name>A0A8I1E6I7_9PSED</name>
<dbReference type="AlphaFoldDB" id="A0A8I1E6I7"/>
<comment type="caution">
    <text evidence="7">The sequence shown here is derived from an EMBL/GenBank/DDBJ whole genome shotgun (WGS) entry which is preliminary data.</text>
</comment>
<evidence type="ECO:0000256" key="1">
    <source>
        <dbReference type="ARBA" id="ARBA00001947"/>
    </source>
</evidence>
<dbReference type="PROSITE" id="PS51318">
    <property type="entry name" value="TAT"/>
    <property type="match status" value="1"/>
</dbReference>
<dbReference type="Gene3D" id="3.40.50.720">
    <property type="entry name" value="NAD(P)-binding Rossmann-like Domain"/>
    <property type="match status" value="1"/>
</dbReference>
<dbReference type="GO" id="GO:0008106">
    <property type="term" value="F:alcohol dehydrogenase (NADP+) activity"/>
    <property type="evidence" value="ECO:0007669"/>
    <property type="project" value="UniProtKB-ARBA"/>
</dbReference>
<evidence type="ECO:0000256" key="3">
    <source>
        <dbReference type="ARBA" id="ARBA00022833"/>
    </source>
</evidence>
<comment type="similarity">
    <text evidence="5">Belongs to the zinc-containing alcohol dehydrogenase family.</text>
</comment>
<comment type="cofactor">
    <cofactor evidence="1 5">
        <name>Zn(2+)</name>
        <dbReference type="ChEBI" id="CHEBI:29105"/>
    </cofactor>
</comment>
<evidence type="ECO:0000256" key="2">
    <source>
        <dbReference type="ARBA" id="ARBA00022723"/>
    </source>
</evidence>
<gene>
    <name evidence="7" type="ORF">YA0853_23255</name>
</gene>
<dbReference type="InterPro" id="IPR006311">
    <property type="entry name" value="TAT_signal"/>
</dbReference>
<evidence type="ECO:0000313" key="8">
    <source>
        <dbReference type="Proteomes" id="UP000645865"/>
    </source>
</evidence>
<dbReference type="RefSeq" id="WP_034114467.1">
    <property type="nucleotide sequence ID" value="NZ_BQHF01000001.1"/>
</dbReference>
<dbReference type="SUPFAM" id="SSF51735">
    <property type="entry name" value="NAD(P)-binding Rossmann-fold domains"/>
    <property type="match status" value="1"/>
</dbReference>
<dbReference type="InterPro" id="IPR036291">
    <property type="entry name" value="NAD(P)-bd_dom_sf"/>
</dbReference>
<dbReference type="Pfam" id="PF00107">
    <property type="entry name" value="ADH_zinc_N"/>
    <property type="match status" value="1"/>
</dbReference>
<keyword evidence="2 5" id="KW-0479">Metal-binding</keyword>
<dbReference type="InterPro" id="IPR002328">
    <property type="entry name" value="ADH_Zn_CS"/>
</dbReference>
<dbReference type="SMART" id="SM00829">
    <property type="entry name" value="PKS_ER"/>
    <property type="match status" value="1"/>
</dbReference>